<dbReference type="RefSeq" id="XP_014257096.1">
    <property type="nucleotide sequence ID" value="XM_014401610.2"/>
</dbReference>
<evidence type="ECO:0000313" key="14">
    <source>
        <dbReference type="EnsemblMetazoa" id="XP_014257096.1"/>
    </source>
</evidence>
<evidence type="ECO:0000256" key="1">
    <source>
        <dbReference type="ARBA" id="ARBA00004141"/>
    </source>
</evidence>
<evidence type="ECO:0000256" key="7">
    <source>
        <dbReference type="ARBA" id="ARBA00023098"/>
    </source>
</evidence>
<dbReference type="Gene3D" id="3.40.50.720">
    <property type="entry name" value="NAD(P)-binding Rossmann-like Domain"/>
    <property type="match status" value="1"/>
</dbReference>
<proteinExistence type="inferred from homology"/>
<evidence type="ECO:0000256" key="12">
    <source>
        <dbReference type="RuleBase" id="RU000363"/>
    </source>
</evidence>
<dbReference type="Pfam" id="PF00106">
    <property type="entry name" value="adh_short"/>
    <property type="match status" value="1"/>
</dbReference>
<dbReference type="PANTHER" id="PTHR24322:SF736">
    <property type="entry name" value="RETINOL DEHYDROGENASE 10"/>
    <property type="match status" value="1"/>
</dbReference>
<dbReference type="GeneID" id="106670930"/>
<comment type="similarity">
    <text evidence="2 12">Belongs to the short-chain dehydrogenases/reductases (SDR) family.</text>
</comment>
<dbReference type="AlphaFoldDB" id="A0A8I6S791"/>
<evidence type="ECO:0000256" key="8">
    <source>
        <dbReference type="ARBA" id="ARBA00023136"/>
    </source>
</evidence>
<keyword evidence="7" id="KW-0443">Lipid metabolism</keyword>
<name>A0A8I6S791_CIMLE</name>
<keyword evidence="5 13" id="KW-1133">Transmembrane helix</keyword>
<feature type="transmembrane region" description="Helical" evidence="13">
    <location>
        <begin position="20"/>
        <end position="40"/>
    </location>
</feature>
<dbReference type="EnsemblMetazoa" id="XM_014401610.2">
    <property type="protein sequence ID" value="XP_014257096.1"/>
    <property type="gene ID" value="LOC106670930"/>
</dbReference>
<sequence length="310" mass="34319">MSKKRFERDVLEWTKFVFEMLWGVIVTAGLIIKEIFELVVSSKSKSLVGQHVLVTGAARGLGREICLRLIREGCSMTCVDVMLEGAKETAAICNAVRSGCAKAKLCDITDRESIKRLLKDIPPVDVLINNAGIVSSADILEVTDEHIEKMMAVNVMSHFWTIRAFLPGMIERGRGHIVAIASAAAFTSAANIAPYTATKYAVTGMMASLREEFRRAHPQIKTTTIHPFFITPPPSSVEHWNKESRIPDVTAGQTADMTVMGIKKEKITVTVPAHLYFLLLLLQMLPSAAGELWRDMFYANINSLDKKIKA</sequence>
<dbReference type="GO" id="GO:0016020">
    <property type="term" value="C:membrane"/>
    <property type="evidence" value="ECO:0007669"/>
    <property type="project" value="UniProtKB-SubCell"/>
</dbReference>
<evidence type="ECO:0000256" key="9">
    <source>
        <dbReference type="ARBA" id="ARBA00059620"/>
    </source>
</evidence>
<evidence type="ECO:0000313" key="15">
    <source>
        <dbReference type="Proteomes" id="UP000494040"/>
    </source>
</evidence>
<organism evidence="14 15">
    <name type="scientific">Cimex lectularius</name>
    <name type="common">Bed bug</name>
    <name type="synonym">Acanthia lectularia</name>
    <dbReference type="NCBI Taxonomy" id="79782"/>
    <lineage>
        <taxon>Eukaryota</taxon>
        <taxon>Metazoa</taxon>
        <taxon>Ecdysozoa</taxon>
        <taxon>Arthropoda</taxon>
        <taxon>Hexapoda</taxon>
        <taxon>Insecta</taxon>
        <taxon>Pterygota</taxon>
        <taxon>Neoptera</taxon>
        <taxon>Paraneoptera</taxon>
        <taxon>Hemiptera</taxon>
        <taxon>Heteroptera</taxon>
        <taxon>Panheteroptera</taxon>
        <taxon>Cimicomorpha</taxon>
        <taxon>Cimicidae</taxon>
        <taxon>Cimex</taxon>
    </lineage>
</organism>
<dbReference type="PANTHER" id="PTHR24322">
    <property type="entry name" value="PKSB"/>
    <property type="match status" value="1"/>
</dbReference>
<keyword evidence="6" id="KW-0560">Oxidoreductase</keyword>
<keyword evidence="15" id="KW-1185">Reference proteome</keyword>
<dbReference type="OMA" id="ICIPRII"/>
<keyword evidence="4" id="KW-0521">NADP</keyword>
<evidence type="ECO:0000256" key="3">
    <source>
        <dbReference type="ARBA" id="ARBA00022692"/>
    </source>
</evidence>
<evidence type="ECO:0000256" key="13">
    <source>
        <dbReference type="SAM" id="Phobius"/>
    </source>
</evidence>
<dbReference type="Proteomes" id="UP000494040">
    <property type="component" value="Unassembled WGS sequence"/>
</dbReference>
<dbReference type="GO" id="GO:0005811">
    <property type="term" value="C:lipid droplet"/>
    <property type="evidence" value="ECO:0007669"/>
    <property type="project" value="TreeGrafter"/>
</dbReference>
<comment type="function">
    <text evidence="9">Catalyzes the reduction of all-trans-retinal to all-trans-retinol in the presence of NADPH.</text>
</comment>
<evidence type="ECO:0000256" key="6">
    <source>
        <dbReference type="ARBA" id="ARBA00023002"/>
    </source>
</evidence>
<evidence type="ECO:0000256" key="10">
    <source>
        <dbReference type="ARBA" id="ARBA00068717"/>
    </source>
</evidence>
<protein>
    <recommendedName>
        <fullName evidence="10">Short-chain dehydrogenase/reductase 3</fullName>
    </recommendedName>
    <alternativeName>
        <fullName evidence="11">Retinal short-chain dehydrogenase/reductase 1</fullName>
    </alternativeName>
</protein>
<accession>A0A8I6S791</accession>
<dbReference type="FunFam" id="3.40.50.720:FF:000131">
    <property type="entry name" value="Short-chain dehydrogenase/reductase 3"/>
    <property type="match status" value="1"/>
</dbReference>
<keyword evidence="3 13" id="KW-0812">Transmembrane</keyword>
<dbReference type="InterPro" id="IPR020904">
    <property type="entry name" value="Sc_DH/Rdtase_CS"/>
</dbReference>
<evidence type="ECO:0000256" key="11">
    <source>
        <dbReference type="ARBA" id="ARBA00082544"/>
    </source>
</evidence>
<dbReference type="KEGG" id="clec:106670930"/>
<evidence type="ECO:0000256" key="4">
    <source>
        <dbReference type="ARBA" id="ARBA00022857"/>
    </source>
</evidence>
<evidence type="ECO:0000256" key="2">
    <source>
        <dbReference type="ARBA" id="ARBA00006484"/>
    </source>
</evidence>
<reference evidence="14" key="1">
    <citation type="submission" date="2022-01" db="UniProtKB">
        <authorList>
            <consortium name="EnsemblMetazoa"/>
        </authorList>
    </citation>
    <scope>IDENTIFICATION</scope>
</reference>
<dbReference type="PRINTS" id="PR00080">
    <property type="entry name" value="SDRFAMILY"/>
</dbReference>
<dbReference type="SUPFAM" id="SSF51735">
    <property type="entry name" value="NAD(P)-binding Rossmann-fold domains"/>
    <property type="match status" value="1"/>
</dbReference>
<evidence type="ECO:0000256" key="5">
    <source>
        <dbReference type="ARBA" id="ARBA00022989"/>
    </source>
</evidence>
<feature type="transmembrane region" description="Helical" evidence="13">
    <location>
        <begin position="267"/>
        <end position="285"/>
    </location>
</feature>
<dbReference type="InterPro" id="IPR002347">
    <property type="entry name" value="SDR_fam"/>
</dbReference>
<comment type="subcellular location">
    <subcellularLocation>
        <location evidence="1">Membrane</location>
        <topology evidence="1">Multi-pass membrane protein</topology>
    </subcellularLocation>
</comment>
<dbReference type="OrthoDB" id="5840532at2759"/>
<keyword evidence="8 13" id="KW-0472">Membrane</keyword>
<dbReference type="InterPro" id="IPR036291">
    <property type="entry name" value="NAD(P)-bd_dom_sf"/>
</dbReference>
<dbReference type="GO" id="GO:0052650">
    <property type="term" value="F:all-trans-retinol dehydrogenase (NADP+) activity"/>
    <property type="evidence" value="ECO:0007669"/>
    <property type="project" value="UniProtKB-ARBA"/>
</dbReference>
<dbReference type="PROSITE" id="PS00061">
    <property type="entry name" value="ADH_SHORT"/>
    <property type="match status" value="1"/>
</dbReference>
<dbReference type="PRINTS" id="PR00081">
    <property type="entry name" value="GDHRDH"/>
</dbReference>